<organism evidence="1 2">
    <name type="scientific">Flavobacterium okayamense</name>
    <dbReference type="NCBI Taxonomy" id="2830782"/>
    <lineage>
        <taxon>Bacteria</taxon>
        <taxon>Pseudomonadati</taxon>
        <taxon>Bacteroidota</taxon>
        <taxon>Flavobacteriia</taxon>
        <taxon>Flavobacteriales</taxon>
        <taxon>Flavobacteriaceae</taxon>
        <taxon>Flavobacterium</taxon>
    </lineage>
</organism>
<evidence type="ECO:0000313" key="2">
    <source>
        <dbReference type="Proteomes" id="UP000825258"/>
    </source>
</evidence>
<evidence type="ECO:0008006" key="3">
    <source>
        <dbReference type="Google" id="ProtNLM"/>
    </source>
</evidence>
<dbReference type="Gene3D" id="3.30.230.10">
    <property type="match status" value="1"/>
</dbReference>
<name>A0ABM7S1Y3_9FLAO</name>
<accession>A0ABM7S1Y3</accession>
<sequence length="306" mass="34755">MMETKKFYSNGKLLLTGEYVVLDGAKALAVPTKFGQTLEIKKDTGFAFHWTSYDKDLSVWFQDIITFEEVVYKTKSETNNSIKNKLIDILHQAYKLNPTFVINSEGYQVKTHLTFPRLWGLGTSSTLINNIAQWLKIDAFELLRKSFGGSGYDVACAQTDAPIIYHLENEKPVFEKVNFNPVFKDNIHFVYLNQKQSSSAAIANYLAKHHHVDKTIAKISSITDEALAITEGRDFALLMEKHQAIMSDVLETETVKEKLFPDLKGVVKSLGAWGGDFVMVISKHNPKDYFIERGYTTILSYEEMVL</sequence>
<dbReference type="InterPro" id="IPR014721">
    <property type="entry name" value="Ribsml_uS5_D2-typ_fold_subgr"/>
</dbReference>
<keyword evidence="2" id="KW-1185">Reference proteome</keyword>
<reference evidence="1 2" key="1">
    <citation type="submission" date="2021-06" db="EMBL/GenBank/DDBJ databases">
        <title>Whole genome sequences of Flavobacterium sp. KK2020170 and assembly.</title>
        <authorList>
            <person name="Kitahara K."/>
            <person name="Miyoshi S."/>
            <person name="Uesaka K."/>
        </authorList>
    </citation>
    <scope>NUCLEOTIDE SEQUENCE [LARGE SCALE GENOMIC DNA]</scope>
    <source>
        <strain evidence="1 2">KK2020170</strain>
    </source>
</reference>
<dbReference type="InterPro" id="IPR047765">
    <property type="entry name" value="GHMP_GYDIA-like"/>
</dbReference>
<proteinExistence type="predicted"/>
<evidence type="ECO:0000313" key="1">
    <source>
        <dbReference type="EMBL" id="BCY27538.1"/>
    </source>
</evidence>
<dbReference type="EMBL" id="AP024749">
    <property type="protein sequence ID" value="BCY27538.1"/>
    <property type="molecule type" value="Genomic_DNA"/>
</dbReference>
<dbReference type="NCBIfam" id="NF040656">
    <property type="entry name" value="GHMP_GYDIA"/>
    <property type="match status" value="1"/>
</dbReference>
<dbReference type="Proteomes" id="UP000825258">
    <property type="component" value="Chromosome"/>
</dbReference>
<gene>
    <name evidence="1" type="ORF">KK2020170_04060</name>
</gene>
<dbReference type="RefSeq" id="WP_390641126.1">
    <property type="nucleotide sequence ID" value="NZ_AP024749.1"/>
</dbReference>
<dbReference type="SUPFAM" id="SSF54211">
    <property type="entry name" value="Ribosomal protein S5 domain 2-like"/>
    <property type="match status" value="1"/>
</dbReference>
<protein>
    <recommendedName>
        <fullName evidence="3">Mevalonate kinase</fullName>
    </recommendedName>
</protein>
<dbReference type="InterPro" id="IPR020568">
    <property type="entry name" value="Ribosomal_Su5_D2-typ_SF"/>
</dbReference>